<dbReference type="OrthoDB" id="2884438at2759"/>
<reference evidence="1 2" key="1">
    <citation type="journal article" date="2016" name="Mol. Biol. Evol.">
        <title>Comparative Genomics of Early-Diverging Mushroom-Forming Fungi Provides Insights into the Origins of Lignocellulose Decay Capabilities.</title>
        <authorList>
            <person name="Nagy L.G."/>
            <person name="Riley R."/>
            <person name="Tritt A."/>
            <person name="Adam C."/>
            <person name="Daum C."/>
            <person name="Floudas D."/>
            <person name="Sun H."/>
            <person name="Yadav J.S."/>
            <person name="Pangilinan J."/>
            <person name="Larsson K.H."/>
            <person name="Matsuura K."/>
            <person name="Barry K."/>
            <person name="Labutti K."/>
            <person name="Kuo R."/>
            <person name="Ohm R.A."/>
            <person name="Bhattacharya S.S."/>
            <person name="Shirouzu T."/>
            <person name="Yoshinaga Y."/>
            <person name="Martin F.M."/>
            <person name="Grigoriev I.V."/>
            <person name="Hibbett D.S."/>
        </authorList>
    </citation>
    <scope>NUCLEOTIDE SEQUENCE [LARGE SCALE GENOMIC DNA]</scope>
    <source>
        <strain evidence="1 2">HHB12029</strain>
    </source>
</reference>
<dbReference type="EMBL" id="KV426377">
    <property type="protein sequence ID" value="KZV81648.1"/>
    <property type="molecule type" value="Genomic_DNA"/>
</dbReference>
<dbReference type="AlphaFoldDB" id="A0A165C1K8"/>
<sequence>RKPAGDESSNRPAKKIATEQRPVTVNRPVGLRWDSNNYSCAYDALWTAVYHIWLTNPYPISWYLRTATHVTSKLVEGFVAHGRKEITLEAVRDAIRRDLHSIEPRRFRYGAVGCSVEELANMTFDTDTTPWIFHARCRTCNRASRPMSYPAYLLSVPHAENIAWFLKQWLLRKGKPPQCCNGTPYSPEDVVIVSGPHIACLAVTGSEEDRTTALRFEGAETTWRLASVVYHGSFHFVMRHIDPQGNIWFHDGM</sequence>
<keyword evidence="2" id="KW-1185">Reference proteome</keyword>
<accession>A0A165C1K8</accession>
<gene>
    <name evidence="1" type="ORF">EXIGLDRAFT_585187</name>
</gene>
<dbReference type="Proteomes" id="UP000077266">
    <property type="component" value="Unassembled WGS sequence"/>
</dbReference>
<evidence type="ECO:0000313" key="2">
    <source>
        <dbReference type="Proteomes" id="UP000077266"/>
    </source>
</evidence>
<protein>
    <submittedName>
        <fullName evidence="1">Uncharacterized protein</fullName>
    </submittedName>
</protein>
<name>A0A165C1K8_EXIGL</name>
<proteinExistence type="predicted"/>
<organism evidence="1 2">
    <name type="scientific">Exidia glandulosa HHB12029</name>
    <dbReference type="NCBI Taxonomy" id="1314781"/>
    <lineage>
        <taxon>Eukaryota</taxon>
        <taxon>Fungi</taxon>
        <taxon>Dikarya</taxon>
        <taxon>Basidiomycota</taxon>
        <taxon>Agaricomycotina</taxon>
        <taxon>Agaricomycetes</taxon>
        <taxon>Auriculariales</taxon>
        <taxon>Exidiaceae</taxon>
        <taxon>Exidia</taxon>
    </lineage>
</organism>
<dbReference type="InParanoid" id="A0A165C1K8"/>
<evidence type="ECO:0000313" key="1">
    <source>
        <dbReference type="EMBL" id="KZV81648.1"/>
    </source>
</evidence>
<feature type="non-terminal residue" evidence="1">
    <location>
        <position position="253"/>
    </location>
</feature>
<feature type="non-terminal residue" evidence="1">
    <location>
        <position position="1"/>
    </location>
</feature>